<dbReference type="PANTHER" id="PTHR12203:SF61">
    <property type="entry name" value="CAPSULE PROTEIN"/>
    <property type="match status" value="1"/>
</dbReference>
<dbReference type="Pfam" id="PF05686">
    <property type="entry name" value="Glyco_transf_90"/>
    <property type="match status" value="1"/>
</dbReference>
<sequence length="870" mass="97221">MVSRLAETSLHFVASLQPNIPRLQNVCQTISRVAMWKQRLADVDPATGSAGAALLCTILTQCLSSRPSELTSEVLSWSLLPILFKSTRPSDLHTIPKTASPINLTSSSTSTRSLWIIAAGITASSVCNTESNVVAYLPALTPLLLVTHKHLGSKLYTSTASDSWIFLPLVDSAWGTGVVACFASLTLLNWDVWGSALAIIPFISLLIIYTILLPRNSKSSAVLPLVDIQDAIVPLSLRVVVTLALALGAHTFFLGFPTSSIMPTISLGLAKALSWYFATQVAQHSSWSTVTAIGTFSITSTRNPFTYSSDTHAISHVVASILALGQAIYMLPKQANTRPILWGFLLISLVPYFLNLYAISYEQSSAPNYDWLNPHPVEALAQKAKKDFEQLSNGQSRTYLEAYNEYERRYKNEPPPGFEAWYTFAASNQSPIIDDFDLIYDAVSPFWKLSGREVLEVMRDAQNAKGGELWLCSLSGDSAKTSCSHPTRKIDRHVQILFDTLTEELRGTLPNVGFLVNHLDEPRVLIPRALPGESEPTRDGQFNLTNMSHQPVWNAITKYCPAQPSAGASGMKHRVETYGLPFITNRTLALDLCRNPQYRSMHGMFMSPTSFRLIEGLVPVLSVGAPSTMGDVLYPSPAYLEEGFKYDEIHDVDWEKKRNNLYWAGSTTGAYVSDCQWRNYHRQRFVQLGQNLGGQKHSYLRQRGQTVTRAESSFLNGRAFDVVFSRIFGCETKYCREQKAYFDTKAWADKDLALRSRLVFDLDGNGISGRYYKLLASKSTPLKQTVLREWHDERLVPWVHYVPVSQSLKEVPELVSYLTSTAAGQQRAKEIAEQGRVWFSKAFREVDMTIYVYRLLLELARLQDVRREAS</sequence>
<protein>
    <recommendedName>
        <fullName evidence="2">Glycosyl transferase CAP10 domain-containing protein</fullName>
    </recommendedName>
</protein>
<evidence type="ECO:0000313" key="4">
    <source>
        <dbReference type="Proteomes" id="UP000738349"/>
    </source>
</evidence>
<dbReference type="AlphaFoldDB" id="A0A9P9IGU5"/>
<dbReference type="OrthoDB" id="202415at2759"/>
<keyword evidence="1" id="KW-1133">Transmembrane helix</keyword>
<proteinExistence type="predicted"/>
<evidence type="ECO:0000259" key="2">
    <source>
        <dbReference type="SMART" id="SM00672"/>
    </source>
</evidence>
<gene>
    <name evidence="3" type="ORF">EDB81DRAFT_813991</name>
</gene>
<feature type="transmembrane region" description="Helical" evidence="1">
    <location>
        <begin position="235"/>
        <end position="256"/>
    </location>
</feature>
<dbReference type="SMART" id="SM00672">
    <property type="entry name" value="CAP10"/>
    <property type="match status" value="1"/>
</dbReference>
<keyword evidence="4" id="KW-1185">Reference proteome</keyword>
<name>A0A9P9IGU5_9HYPO</name>
<evidence type="ECO:0000256" key="1">
    <source>
        <dbReference type="SAM" id="Phobius"/>
    </source>
</evidence>
<accession>A0A9P9IGU5</accession>
<feature type="transmembrane region" description="Helical" evidence="1">
    <location>
        <begin position="313"/>
        <end position="331"/>
    </location>
</feature>
<comment type="caution">
    <text evidence="3">The sequence shown here is derived from an EMBL/GenBank/DDBJ whole genome shotgun (WGS) entry which is preliminary data.</text>
</comment>
<dbReference type="InterPro" id="IPR051091">
    <property type="entry name" value="O-Glucosyltr/Glycosyltrsf_90"/>
</dbReference>
<reference evidence="3" key="1">
    <citation type="journal article" date="2021" name="Nat. Commun.">
        <title>Genetic determinants of endophytism in the Arabidopsis root mycobiome.</title>
        <authorList>
            <person name="Mesny F."/>
            <person name="Miyauchi S."/>
            <person name="Thiergart T."/>
            <person name="Pickel B."/>
            <person name="Atanasova L."/>
            <person name="Karlsson M."/>
            <person name="Huettel B."/>
            <person name="Barry K.W."/>
            <person name="Haridas S."/>
            <person name="Chen C."/>
            <person name="Bauer D."/>
            <person name="Andreopoulos W."/>
            <person name="Pangilinan J."/>
            <person name="LaButti K."/>
            <person name="Riley R."/>
            <person name="Lipzen A."/>
            <person name="Clum A."/>
            <person name="Drula E."/>
            <person name="Henrissat B."/>
            <person name="Kohler A."/>
            <person name="Grigoriev I.V."/>
            <person name="Martin F.M."/>
            <person name="Hacquard S."/>
        </authorList>
    </citation>
    <scope>NUCLEOTIDE SEQUENCE</scope>
    <source>
        <strain evidence="3">MPI-CAGE-AT-0147</strain>
    </source>
</reference>
<dbReference type="PANTHER" id="PTHR12203">
    <property type="entry name" value="KDEL LYS-ASP-GLU-LEU CONTAINING - RELATED"/>
    <property type="match status" value="1"/>
</dbReference>
<feature type="transmembrane region" description="Helical" evidence="1">
    <location>
        <begin position="340"/>
        <end position="359"/>
    </location>
</feature>
<dbReference type="Proteomes" id="UP000738349">
    <property type="component" value="Unassembled WGS sequence"/>
</dbReference>
<feature type="transmembrane region" description="Helical" evidence="1">
    <location>
        <begin position="164"/>
        <end position="187"/>
    </location>
</feature>
<organism evidence="3 4">
    <name type="scientific">Dactylonectria macrodidyma</name>
    <dbReference type="NCBI Taxonomy" id="307937"/>
    <lineage>
        <taxon>Eukaryota</taxon>
        <taxon>Fungi</taxon>
        <taxon>Dikarya</taxon>
        <taxon>Ascomycota</taxon>
        <taxon>Pezizomycotina</taxon>
        <taxon>Sordariomycetes</taxon>
        <taxon>Hypocreomycetidae</taxon>
        <taxon>Hypocreales</taxon>
        <taxon>Nectriaceae</taxon>
        <taxon>Dactylonectria</taxon>
    </lineage>
</organism>
<keyword evidence="1" id="KW-0812">Transmembrane</keyword>
<evidence type="ECO:0000313" key="3">
    <source>
        <dbReference type="EMBL" id="KAH7121458.1"/>
    </source>
</evidence>
<feature type="domain" description="Glycosyl transferase CAP10" evidence="2">
    <location>
        <begin position="588"/>
        <end position="866"/>
    </location>
</feature>
<feature type="transmembrane region" description="Helical" evidence="1">
    <location>
        <begin position="193"/>
        <end position="214"/>
    </location>
</feature>
<dbReference type="InterPro" id="IPR006598">
    <property type="entry name" value="CAP10"/>
</dbReference>
<dbReference type="EMBL" id="JAGMUV010000024">
    <property type="protein sequence ID" value="KAH7121458.1"/>
    <property type="molecule type" value="Genomic_DNA"/>
</dbReference>
<keyword evidence="1" id="KW-0472">Membrane</keyword>